<organism evidence="2 3">
    <name type="scientific">Enterococcus faecium EnGen0026</name>
    <dbReference type="NCBI Taxonomy" id="1138917"/>
    <lineage>
        <taxon>Bacteria</taxon>
        <taxon>Bacillati</taxon>
        <taxon>Bacillota</taxon>
        <taxon>Bacilli</taxon>
        <taxon>Lactobacillales</taxon>
        <taxon>Enterococcaceae</taxon>
        <taxon>Enterococcus</taxon>
    </lineage>
</organism>
<dbReference type="InterPro" id="IPR002711">
    <property type="entry name" value="HNH"/>
</dbReference>
<dbReference type="GO" id="GO:0008270">
    <property type="term" value="F:zinc ion binding"/>
    <property type="evidence" value="ECO:0007669"/>
    <property type="project" value="InterPro"/>
</dbReference>
<name>A0A829A7K1_ENTFC</name>
<feature type="domain" description="HNH nuclease" evidence="1">
    <location>
        <begin position="37"/>
        <end position="94"/>
    </location>
</feature>
<accession>A0A829A7K1</accession>
<dbReference type="AlphaFoldDB" id="A0A829A7K1"/>
<dbReference type="RefSeq" id="WP_002342511.1">
    <property type="nucleotide sequence ID" value="NZ_KB029912.1"/>
</dbReference>
<dbReference type="Proteomes" id="UP000010504">
    <property type="component" value="Unassembled WGS sequence"/>
</dbReference>
<dbReference type="Pfam" id="PF01844">
    <property type="entry name" value="HNH"/>
    <property type="match status" value="1"/>
</dbReference>
<sequence>MIKLDRIDPPEKLTSIEIEKLTEEFKKTNKSVWGKEYIKEQLLRMSNNKCAYCEAPLDISGSYMEVEHFFPKSKYPDKVVEWENLLPSCKRCNVKKGNHDPNIEGIINPAYHNPKEHLYLKRYNIIGSDELGSSTVSILGLNDMDTLVLNRFKISEELISKLDSIWDDIQICKVTEVKPSRIKKIRNTMESLLKLIQKNKNYSGTLSAILLNEENYRYIKNYFIENNLWDEEFVALEKSAESICLNIK</sequence>
<evidence type="ECO:0000259" key="1">
    <source>
        <dbReference type="SMART" id="SM00507"/>
    </source>
</evidence>
<dbReference type="SMART" id="SM00507">
    <property type="entry name" value="HNHc"/>
    <property type="match status" value="1"/>
</dbReference>
<dbReference type="GO" id="GO:0004519">
    <property type="term" value="F:endonuclease activity"/>
    <property type="evidence" value="ECO:0007669"/>
    <property type="project" value="InterPro"/>
</dbReference>
<evidence type="ECO:0000313" key="2">
    <source>
        <dbReference type="EMBL" id="ELB41853.1"/>
    </source>
</evidence>
<dbReference type="EMBL" id="AHXS01000003">
    <property type="protein sequence ID" value="ELB41853.1"/>
    <property type="molecule type" value="Genomic_DNA"/>
</dbReference>
<comment type="caution">
    <text evidence="2">The sequence shown here is derived from an EMBL/GenBank/DDBJ whole genome shotgun (WGS) entry which is preliminary data.</text>
</comment>
<proteinExistence type="predicted"/>
<dbReference type="GO" id="GO:0003676">
    <property type="term" value="F:nucleic acid binding"/>
    <property type="evidence" value="ECO:0007669"/>
    <property type="project" value="InterPro"/>
</dbReference>
<evidence type="ECO:0000313" key="3">
    <source>
        <dbReference type="Proteomes" id="UP000010504"/>
    </source>
</evidence>
<reference evidence="2 3" key="1">
    <citation type="submission" date="2012-12" db="EMBL/GenBank/DDBJ databases">
        <title>The Genome Sequence of Enterococcus faecium E2039.</title>
        <authorList>
            <consortium name="The Broad Institute Genome Sequencing Platform"/>
            <consortium name="The Broad Institute Genome Sequencing Center for Infectious Disease"/>
            <person name="Earl A.M."/>
            <person name="Gilmore M.S."/>
            <person name="van Schaik W."/>
            <person name="Lebreton F."/>
            <person name="Willems R.J."/>
            <person name="Walker B."/>
            <person name="Young S.K."/>
            <person name="Zeng Q."/>
            <person name="Gargeya S."/>
            <person name="Fitzgerald M."/>
            <person name="Haas B."/>
            <person name="Abouelleil A."/>
            <person name="Alvarado L."/>
            <person name="Arachchi H.M."/>
            <person name="Berlin A.M."/>
            <person name="Chapman S.B."/>
            <person name="Dewar J."/>
            <person name="Goldberg J."/>
            <person name="Griggs A."/>
            <person name="Gujja S."/>
            <person name="Hansen M."/>
            <person name="Howarth C."/>
            <person name="Imamovic A."/>
            <person name="Larimer J."/>
            <person name="McCowan C."/>
            <person name="Murphy C."/>
            <person name="Neiman D."/>
            <person name="Pearson M."/>
            <person name="Priest M."/>
            <person name="Roberts A."/>
            <person name="Saif S."/>
            <person name="Shea T."/>
            <person name="Sisk P."/>
            <person name="Sykes S."/>
            <person name="Wortman J."/>
            <person name="Nusbaum C."/>
            <person name="Birren B."/>
        </authorList>
    </citation>
    <scope>NUCLEOTIDE SEQUENCE [LARGE SCALE GENOMIC DNA]</scope>
    <source>
        <strain evidence="2 3">E2039</strain>
    </source>
</reference>
<dbReference type="InterPro" id="IPR003615">
    <property type="entry name" value="HNH_nuc"/>
</dbReference>
<protein>
    <submittedName>
        <fullName evidence="2">TIGR02646 family protein</fullName>
    </submittedName>
</protein>
<dbReference type="CDD" id="cd00085">
    <property type="entry name" value="HNHc"/>
    <property type="match status" value="1"/>
</dbReference>
<gene>
    <name evidence="2" type="ORF">OKA_03039</name>
</gene>
<dbReference type="Gene3D" id="1.10.30.50">
    <property type="match status" value="1"/>
</dbReference>